<feature type="chain" id="PRO_5045447041" evidence="1">
    <location>
        <begin position="27"/>
        <end position="211"/>
    </location>
</feature>
<keyword evidence="1" id="KW-0732">Signal</keyword>
<evidence type="ECO:0000313" key="2">
    <source>
        <dbReference type="EMBL" id="MCW9713240.1"/>
    </source>
</evidence>
<sequence length="211" mass="22819">MLPTTKKLYSLTLIAATLAFVFTACSNDTTGSNGEESQLETHTVTDISTGERGNPQIAYYSLRENTLVQDSASTEWDIAFSRTTIYTNSGSSGPGDGGAIVLDQSFEATAMAPSEGYVIDTSSTNLAIPTGSDNGWYHYNPSTHIVTPIEGKTIVIRTAGGTQYAKINILSYYKGNPDLSGDEFNNNPDNYPSGHYTFEYAIQLHGSRELQ</sequence>
<dbReference type="Proteomes" id="UP001207337">
    <property type="component" value="Unassembled WGS sequence"/>
</dbReference>
<proteinExistence type="predicted"/>
<accession>A0ABT3PZJ4</accession>
<dbReference type="RefSeq" id="WP_265789775.1">
    <property type="nucleotide sequence ID" value="NZ_BAABRS010000002.1"/>
</dbReference>
<evidence type="ECO:0000313" key="3">
    <source>
        <dbReference type="Proteomes" id="UP001207337"/>
    </source>
</evidence>
<feature type="signal peptide" evidence="1">
    <location>
        <begin position="1"/>
        <end position="26"/>
    </location>
</feature>
<dbReference type="InterPro" id="IPR025921">
    <property type="entry name" value="HmuY"/>
</dbReference>
<gene>
    <name evidence="2" type="ORF">LQ318_10015</name>
</gene>
<keyword evidence="3" id="KW-1185">Reference proteome</keyword>
<comment type="caution">
    <text evidence="2">The sequence shown here is derived from an EMBL/GenBank/DDBJ whole genome shotgun (WGS) entry which is preliminary data.</text>
</comment>
<protein>
    <submittedName>
        <fullName evidence="2">HmuY family protein</fullName>
    </submittedName>
</protein>
<reference evidence="2 3" key="1">
    <citation type="submission" date="2021-11" db="EMBL/GenBank/DDBJ databases">
        <title>Aliifidinibius sp. nov., a new bacterium isolated from saline soil.</title>
        <authorList>
            <person name="Galisteo C."/>
            <person name="De La Haba R."/>
            <person name="Sanchez-Porro C."/>
            <person name="Ventosa A."/>
        </authorList>
    </citation>
    <scope>NUCLEOTIDE SEQUENCE [LARGE SCALE GENOMIC DNA]</scope>
    <source>
        <strain evidence="2 3">KACC 190600</strain>
    </source>
</reference>
<dbReference type="PROSITE" id="PS51257">
    <property type="entry name" value="PROKAR_LIPOPROTEIN"/>
    <property type="match status" value="1"/>
</dbReference>
<dbReference type="CDD" id="cd12105">
    <property type="entry name" value="HmuY"/>
    <property type="match status" value="1"/>
</dbReference>
<dbReference type="EMBL" id="JAJNDC010000002">
    <property type="protein sequence ID" value="MCW9713240.1"/>
    <property type="molecule type" value="Genomic_DNA"/>
</dbReference>
<organism evidence="2 3">
    <name type="scientific">Fodinibius salicampi</name>
    <dbReference type="NCBI Taxonomy" id="1920655"/>
    <lineage>
        <taxon>Bacteria</taxon>
        <taxon>Pseudomonadati</taxon>
        <taxon>Balneolota</taxon>
        <taxon>Balneolia</taxon>
        <taxon>Balneolales</taxon>
        <taxon>Balneolaceae</taxon>
        <taxon>Fodinibius</taxon>
    </lineage>
</organism>
<name>A0ABT3PZJ4_9BACT</name>
<evidence type="ECO:0000256" key="1">
    <source>
        <dbReference type="SAM" id="SignalP"/>
    </source>
</evidence>
<dbReference type="Pfam" id="PF14064">
    <property type="entry name" value="HmuY"/>
    <property type="match status" value="1"/>
</dbReference>